<dbReference type="GO" id="GO:0004134">
    <property type="term" value="F:4-alpha-glucanotransferase activity"/>
    <property type="evidence" value="ECO:0007669"/>
    <property type="project" value="UniProtKB-EC"/>
</dbReference>
<dbReference type="SUPFAM" id="SSF51445">
    <property type="entry name" value="(Trans)glycosidases"/>
    <property type="match status" value="1"/>
</dbReference>
<evidence type="ECO:0000256" key="2">
    <source>
        <dbReference type="ARBA" id="ARBA00005684"/>
    </source>
</evidence>
<evidence type="ECO:0000313" key="10">
    <source>
        <dbReference type="EMBL" id="MBD4336448.1"/>
    </source>
</evidence>
<organism evidence="10 11">
    <name type="scientific">Xanthomonas citri pv. citri</name>
    <dbReference type="NCBI Taxonomy" id="611301"/>
    <lineage>
        <taxon>Bacteria</taxon>
        <taxon>Pseudomonadati</taxon>
        <taxon>Pseudomonadota</taxon>
        <taxon>Gammaproteobacteria</taxon>
        <taxon>Lysobacterales</taxon>
        <taxon>Lysobacteraceae</taxon>
        <taxon>Xanthomonas</taxon>
    </lineage>
</organism>
<dbReference type="Proteomes" id="UP000653002">
    <property type="component" value="Unassembled WGS sequence"/>
</dbReference>
<comment type="catalytic activity">
    <reaction evidence="1">
        <text>Transfers a segment of a (1-&gt;4)-alpha-D-glucan to a new position in an acceptor, which may be glucose or a (1-&gt;4)-alpha-D-glucan.</text>
        <dbReference type="EC" id="2.4.1.25"/>
    </reaction>
</comment>
<protein>
    <recommendedName>
        <fullName evidence="4">4-alpha-glucanotransferase</fullName>
        <ecNumber evidence="3">2.4.1.25</ecNumber>
    </recommendedName>
    <alternativeName>
        <fullName evidence="8">Amylomaltase</fullName>
    </alternativeName>
    <alternativeName>
        <fullName evidence="9">Disproportionating enzyme</fullName>
    </alternativeName>
</protein>
<proteinExistence type="inferred from homology"/>
<evidence type="ECO:0000256" key="4">
    <source>
        <dbReference type="ARBA" id="ARBA00020295"/>
    </source>
</evidence>
<dbReference type="PANTHER" id="PTHR32438">
    <property type="entry name" value="4-ALPHA-GLUCANOTRANSFERASE DPE1, CHLOROPLASTIC/AMYLOPLASTIC"/>
    <property type="match status" value="1"/>
</dbReference>
<evidence type="ECO:0000256" key="9">
    <source>
        <dbReference type="ARBA" id="ARBA00031501"/>
    </source>
</evidence>
<dbReference type="EMBL" id="JAABFR010000762">
    <property type="protein sequence ID" value="MBD4336448.1"/>
    <property type="molecule type" value="Genomic_DNA"/>
</dbReference>
<dbReference type="GO" id="GO:0005975">
    <property type="term" value="P:carbohydrate metabolic process"/>
    <property type="evidence" value="ECO:0007669"/>
    <property type="project" value="InterPro"/>
</dbReference>
<evidence type="ECO:0000256" key="8">
    <source>
        <dbReference type="ARBA" id="ARBA00031423"/>
    </source>
</evidence>
<evidence type="ECO:0000256" key="1">
    <source>
        <dbReference type="ARBA" id="ARBA00000439"/>
    </source>
</evidence>
<sequence length="83" mass="9169">DLSFIAEDLGYTTPGVRALLADSGLPGMKVLQFAFDAHGESDFLPHKCTRNSVCYIGTHDNDTVKGWLETVSAADRKFAERYM</sequence>
<feature type="non-terminal residue" evidence="10">
    <location>
        <position position="1"/>
    </location>
</feature>
<dbReference type="InterPro" id="IPR003385">
    <property type="entry name" value="Glyco_hydro_77"/>
</dbReference>
<evidence type="ECO:0000256" key="6">
    <source>
        <dbReference type="ARBA" id="ARBA00022679"/>
    </source>
</evidence>
<keyword evidence="7" id="KW-0119">Carbohydrate metabolism</keyword>
<evidence type="ECO:0000313" key="11">
    <source>
        <dbReference type="Proteomes" id="UP000653002"/>
    </source>
</evidence>
<keyword evidence="6 10" id="KW-0808">Transferase</keyword>
<dbReference type="Pfam" id="PF02446">
    <property type="entry name" value="Glyco_hydro_77"/>
    <property type="match status" value="1"/>
</dbReference>
<evidence type="ECO:0000256" key="7">
    <source>
        <dbReference type="ARBA" id="ARBA00023277"/>
    </source>
</evidence>
<comment type="caution">
    <text evidence="10">The sequence shown here is derived from an EMBL/GenBank/DDBJ whole genome shotgun (WGS) entry which is preliminary data.</text>
</comment>
<keyword evidence="5" id="KW-0328">Glycosyltransferase</keyword>
<name>A0A8I0LA65_XANCI</name>
<gene>
    <name evidence="10" type="ORF">GUH15_10355</name>
</gene>
<feature type="non-terminal residue" evidence="10">
    <location>
        <position position="83"/>
    </location>
</feature>
<evidence type="ECO:0000256" key="3">
    <source>
        <dbReference type="ARBA" id="ARBA00012560"/>
    </source>
</evidence>
<dbReference type="InterPro" id="IPR017853">
    <property type="entry name" value="GH"/>
</dbReference>
<comment type="similarity">
    <text evidence="2">Belongs to the disproportionating enzyme family.</text>
</comment>
<dbReference type="Gene3D" id="3.20.20.80">
    <property type="entry name" value="Glycosidases"/>
    <property type="match status" value="1"/>
</dbReference>
<evidence type="ECO:0000256" key="5">
    <source>
        <dbReference type="ARBA" id="ARBA00022676"/>
    </source>
</evidence>
<accession>A0A8I0LA65</accession>
<dbReference type="EC" id="2.4.1.25" evidence="3"/>
<dbReference type="PANTHER" id="PTHR32438:SF5">
    <property type="entry name" value="4-ALPHA-GLUCANOTRANSFERASE DPE1, CHLOROPLASTIC_AMYLOPLASTIC"/>
    <property type="match status" value="1"/>
</dbReference>
<reference evidence="10" key="1">
    <citation type="submission" date="2020-01" db="EMBL/GenBank/DDBJ databases">
        <authorList>
            <person name="Richard D."/>
        </authorList>
    </citation>
    <scope>NUCLEOTIDE SEQUENCE</scope>
    <source>
        <strain evidence="10">JP541</strain>
    </source>
</reference>
<dbReference type="AlphaFoldDB" id="A0A8I0LA65"/>